<dbReference type="GeneID" id="37020005"/>
<evidence type="ECO:0000313" key="6">
    <source>
        <dbReference type="EMBL" id="PWN37390.1"/>
    </source>
</evidence>
<dbReference type="GO" id="GO:0005737">
    <property type="term" value="C:cytoplasm"/>
    <property type="evidence" value="ECO:0007669"/>
    <property type="project" value="TreeGrafter"/>
</dbReference>
<organism evidence="6 7">
    <name type="scientific">Meira miltonrushii</name>
    <dbReference type="NCBI Taxonomy" id="1280837"/>
    <lineage>
        <taxon>Eukaryota</taxon>
        <taxon>Fungi</taxon>
        <taxon>Dikarya</taxon>
        <taxon>Basidiomycota</taxon>
        <taxon>Ustilaginomycotina</taxon>
        <taxon>Exobasidiomycetes</taxon>
        <taxon>Exobasidiales</taxon>
        <taxon>Brachybasidiaceae</taxon>
        <taxon>Meira</taxon>
    </lineage>
</organism>
<dbReference type="InterPro" id="IPR036477">
    <property type="entry name" value="Formyl_transf_N_sf"/>
</dbReference>
<keyword evidence="3 6" id="KW-0808">Transferase</keyword>
<feature type="domain" description="Formyl transferase N-terminal" evidence="5">
    <location>
        <begin position="4"/>
        <end position="226"/>
    </location>
</feature>
<dbReference type="CDD" id="cd08645">
    <property type="entry name" value="FMT_core_GART"/>
    <property type="match status" value="1"/>
</dbReference>
<dbReference type="RefSeq" id="XP_025357692.1">
    <property type="nucleotide sequence ID" value="XM_025498224.1"/>
</dbReference>
<keyword evidence="7" id="KW-1185">Reference proteome</keyword>
<evidence type="ECO:0000256" key="3">
    <source>
        <dbReference type="ARBA" id="ARBA00022679"/>
    </source>
</evidence>
<dbReference type="AlphaFoldDB" id="A0A316VIQ7"/>
<dbReference type="InterPro" id="IPR002376">
    <property type="entry name" value="Formyl_transf_N"/>
</dbReference>
<dbReference type="GO" id="GO:0004644">
    <property type="term" value="F:phosphoribosylglycinamide formyltransferase activity"/>
    <property type="evidence" value="ECO:0007669"/>
    <property type="project" value="UniProtKB-EC"/>
</dbReference>
<dbReference type="PANTHER" id="PTHR43369">
    <property type="entry name" value="PHOSPHORIBOSYLGLYCINAMIDE FORMYLTRANSFERASE"/>
    <property type="match status" value="1"/>
</dbReference>
<dbReference type="Proteomes" id="UP000245771">
    <property type="component" value="Unassembled WGS sequence"/>
</dbReference>
<dbReference type="FunCoup" id="A0A316VIQ7">
    <property type="interactions" value="265"/>
</dbReference>
<accession>A0A316VIQ7</accession>
<dbReference type="EC" id="2.1.2.2" evidence="2"/>
<dbReference type="Pfam" id="PF00551">
    <property type="entry name" value="Formyl_trans_N"/>
    <property type="match status" value="1"/>
</dbReference>
<dbReference type="PANTHER" id="PTHR43369:SF2">
    <property type="entry name" value="PHOSPHORIBOSYLGLYCINAMIDE FORMYLTRANSFERASE"/>
    <property type="match status" value="1"/>
</dbReference>
<reference evidence="6 7" key="1">
    <citation type="journal article" date="2018" name="Mol. Biol. Evol.">
        <title>Broad Genomic Sampling Reveals a Smut Pathogenic Ancestry of the Fungal Clade Ustilaginomycotina.</title>
        <authorList>
            <person name="Kijpornyongpan T."/>
            <person name="Mondo S.J."/>
            <person name="Barry K."/>
            <person name="Sandor L."/>
            <person name="Lee J."/>
            <person name="Lipzen A."/>
            <person name="Pangilinan J."/>
            <person name="LaButti K."/>
            <person name="Hainaut M."/>
            <person name="Henrissat B."/>
            <person name="Grigoriev I.V."/>
            <person name="Spatafora J.W."/>
            <person name="Aime M.C."/>
        </authorList>
    </citation>
    <scope>NUCLEOTIDE SEQUENCE [LARGE SCALE GENOMIC DNA]</scope>
    <source>
        <strain evidence="6 7">MCA 3882</strain>
    </source>
</reference>
<name>A0A316VIQ7_9BASI</name>
<evidence type="ECO:0000256" key="2">
    <source>
        <dbReference type="ARBA" id="ARBA00012254"/>
    </source>
</evidence>
<comment type="pathway">
    <text evidence="1">Purine metabolism; IMP biosynthesis via de novo pathway; N(2)-formyl-N(1)-(5-phospho-D-ribosyl)glycinamide from N(1)-(5-phospho-D-ribosyl)glycinamide (10-formyl THF route): step 1/1.</text>
</comment>
<evidence type="ECO:0000313" key="7">
    <source>
        <dbReference type="Proteomes" id="UP000245771"/>
    </source>
</evidence>
<dbReference type="NCBIfam" id="TIGR00639">
    <property type="entry name" value="PurN"/>
    <property type="match status" value="1"/>
</dbReference>
<keyword evidence="4" id="KW-0658">Purine biosynthesis</keyword>
<proteinExistence type="inferred from homology"/>
<evidence type="ECO:0000256" key="4">
    <source>
        <dbReference type="ARBA" id="ARBA00022755"/>
    </source>
</evidence>
<dbReference type="HAMAP" id="MF_01930">
    <property type="entry name" value="PurN"/>
    <property type="match status" value="1"/>
</dbReference>
<dbReference type="STRING" id="1280837.A0A316VIQ7"/>
<dbReference type="SUPFAM" id="SSF53328">
    <property type="entry name" value="Formyltransferase"/>
    <property type="match status" value="1"/>
</dbReference>
<dbReference type="InterPro" id="IPR004607">
    <property type="entry name" value="GART"/>
</dbReference>
<protein>
    <recommendedName>
        <fullName evidence="2">phosphoribosylglycinamide formyltransferase 1</fullName>
        <ecNumber evidence="2">2.1.2.2</ecNumber>
    </recommendedName>
</protein>
<dbReference type="GO" id="GO:0006189">
    <property type="term" value="P:'de novo' IMP biosynthetic process"/>
    <property type="evidence" value="ECO:0007669"/>
    <property type="project" value="InterPro"/>
</dbReference>
<sequence>MAPKKVVVLISGSGSNLQAILDAILQKEGKLNGLAEVTQVISNRKAAYGLTRAQNVGIPTAVLSLKTWQGKNAGKSRQDYDAVLAKAVLAGGEGKSAESIKEQQESTSSSSSQTYTKPDLIILAGFMHIVSPEFLAVLDGVPCINLHPALPGQFDGIEAIKRAHDAFAAGELKDGKTGVMVHEVIAEVDRGAPIVVQEVECRKGETLEELEGRIHEVEHKIIVDATHKILTR</sequence>
<evidence type="ECO:0000256" key="1">
    <source>
        <dbReference type="ARBA" id="ARBA00005054"/>
    </source>
</evidence>
<evidence type="ECO:0000259" key="5">
    <source>
        <dbReference type="Pfam" id="PF00551"/>
    </source>
</evidence>
<dbReference type="EMBL" id="KZ819602">
    <property type="protein sequence ID" value="PWN37390.1"/>
    <property type="molecule type" value="Genomic_DNA"/>
</dbReference>
<dbReference type="Gene3D" id="3.40.50.170">
    <property type="entry name" value="Formyl transferase, N-terminal domain"/>
    <property type="match status" value="1"/>
</dbReference>
<dbReference type="OrthoDB" id="5575075at2759"/>
<dbReference type="InParanoid" id="A0A316VIQ7"/>
<gene>
    <name evidence="6" type="ORF">FA14DRAFT_159464</name>
</gene>